<evidence type="ECO:0000313" key="3">
    <source>
        <dbReference type="EMBL" id="PWA90560.1"/>
    </source>
</evidence>
<feature type="compositionally biased region" description="Gly residues" evidence="1">
    <location>
        <begin position="885"/>
        <end position="896"/>
    </location>
</feature>
<feature type="region of interest" description="Disordered" evidence="1">
    <location>
        <begin position="867"/>
        <end position="949"/>
    </location>
</feature>
<feature type="compositionally biased region" description="Low complexity" evidence="1">
    <location>
        <begin position="924"/>
        <end position="949"/>
    </location>
</feature>
<feature type="region of interest" description="Disordered" evidence="1">
    <location>
        <begin position="724"/>
        <end position="746"/>
    </location>
</feature>
<dbReference type="STRING" id="35608.A0A2U1PXR5"/>
<reference evidence="3 4" key="1">
    <citation type="journal article" date="2018" name="Mol. Plant">
        <title>The genome of Artemisia annua provides insight into the evolution of Asteraceae family and artemisinin biosynthesis.</title>
        <authorList>
            <person name="Shen Q."/>
            <person name="Zhang L."/>
            <person name="Liao Z."/>
            <person name="Wang S."/>
            <person name="Yan T."/>
            <person name="Shi P."/>
            <person name="Liu M."/>
            <person name="Fu X."/>
            <person name="Pan Q."/>
            <person name="Wang Y."/>
            <person name="Lv Z."/>
            <person name="Lu X."/>
            <person name="Zhang F."/>
            <person name="Jiang W."/>
            <person name="Ma Y."/>
            <person name="Chen M."/>
            <person name="Hao X."/>
            <person name="Li L."/>
            <person name="Tang Y."/>
            <person name="Lv G."/>
            <person name="Zhou Y."/>
            <person name="Sun X."/>
            <person name="Brodelius P.E."/>
            <person name="Rose J.K.C."/>
            <person name="Tang K."/>
        </authorList>
    </citation>
    <scope>NUCLEOTIDE SEQUENCE [LARGE SCALE GENOMIC DNA]</scope>
    <source>
        <strain evidence="4">cv. Huhao1</strain>
        <tissue evidence="3">Leaf</tissue>
    </source>
</reference>
<sequence length="949" mass="102349">MVMKKVSFKVPKIGTRYPPKPKPNPLSVFVDNEVDAPTVNYPQFPRVQNDNDFTRKRSSNAAYQIASKYDPKLLHPYDWASQSLFAAIECCRVPANFFDDIPCKYKNGKVACEVRDWRKDSSEPGVSVSGPSIAATPSIRRISLKMSVDSIVRDIPEIIKRDWAYGELLEAEAKILLALYPKIDLHPYPNFDRLCEKLTTVKLNLDFRAMRRKRLRQMSVPEKSNLGTDDSKPMMDQPSVADLATQNVGQRLGDQPNVVNLATQNVGQCNSTVPSPINHAPDTSIPTFQSVSHQPKDQFGVETRGHMQSHAPGTAFNAPRASFAMVNLSSGNDGINSFMSAFEGGRGIQDGQSSSMVNSDYRNRSNPLSFVDNQQQNIASHNALGASAFDCKWGNQDRQSFSMANSHNRNWSDPLALIGNHQQMTLEILDNTPGTAFNALRASSTRSMSLPSANHGIRSRVFAFDSRIRSNSLVYLGNQQQQLANNGGISSIIPFDGNKGNQDGLSSSVANMDNRNWSNPLAEVFNQHQLIPCKSRNEDNNQSNPLAFAGYQQQQIAASHMQNQQHGMMSSGSDNDGLWSIMSAFDNKRGHQDGQSSSMANLNKRNRLNPLDFNGNQLRATDGITHGQQGIRHNIKQEPLEIGREPNRLHPSFPPPFTRSNFVKEEYFHSRTSASSTKQGELSSGPMGMQFGTVGSSQREKSVVALAPAIGSTHRETSVVNSVPAVGDSRSSSSGTNSSMHPTQMAATLGSKPLPTIHILSGIGSSSSVGNTSGPFVASGAVQKPPLTIPILSGTGPSSNIGNMSGPSVARRDAPRSGPRGVSPLSICNPSPGPSSVTTIEAVSIMDVKPSIAQRRHLVLGLTACRQSSNAGGSQSDNLQVPSGSGSGVRGQGSRGRGSRDRAPRGRAPFGQKNDMGPPPRMALSNPSVSGLPSVSSGASLPSMSANNQ</sequence>
<keyword evidence="4" id="KW-1185">Reference proteome</keyword>
<dbReference type="PANTHER" id="PTHR13526">
    <property type="entry name" value="TRANSCRIPTION FACTOR SPT20 HOMOLOG"/>
    <property type="match status" value="1"/>
</dbReference>
<feature type="compositionally biased region" description="Polar residues" evidence="1">
    <location>
        <begin position="795"/>
        <end position="806"/>
    </location>
</feature>
<dbReference type="GO" id="GO:0006357">
    <property type="term" value="P:regulation of transcription by RNA polymerase II"/>
    <property type="evidence" value="ECO:0007669"/>
    <property type="project" value="TreeGrafter"/>
</dbReference>
<comment type="caution">
    <text evidence="3">The sequence shown here is derived from an EMBL/GenBank/DDBJ whole genome shotgun (WGS) entry which is preliminary data.</text>
</comment>
<dbReference type="AlphaFoldDB" id="A0A2U1PXR5"/>
<feature type="region of interest" description="Disordered" evidence="1">
    <location>
        <begin position="670"/>
        <end position="696"/>
    </location>
</feature>
<dbReference type="PANTHER" id="PTHR13526:SF8">
    <property type="entry name" value="TRANSCRIPTION FACTOR SPT20 HOMOLOG"/>
    <property type="match status" value="1"/>
</dbReference>
<evidence type="ECO:0000313" key="4">
    <source>
        <dbReference type="Proteomes" id="UP000245207"/>
    </source>
</evidence>
<feature type="compositionally biased region" description="Polar residues" evidence="1">
    <location>
        <begin position="826"/>
        <end position="836"/>
    </location>
</feature>
<dbReference type="Proteomes" id="UP000245207">
    <property type="component" value="Unassembled WGS sequence"/>
</dbReference>
<name>A0A2U1PXR5_ARTAN</name>
<evidence type="ECO:0000259" key="2">
    <source>
        <dbReference type="Pfam" id="PF12090"/>
    </source>
</evidence>
<dbReference type="InterPro" id="IPR021950">
    <property type="entry name" value="Spt20"/>
</dbReference>
<proteinExistence type="predicted"/>
<feature type="compositionally biased region" description="Low complexity" evidence="1">
    <location>
        <begin position="729"/>
        <end position="739"/>
    </location>
</feature>
<dbReference type="InterPro" id="IPR046468">
    <property type="entry name" value="Spt20-like_SEP"/>
</dbReference>
<dbReference type="EMBL" id="PKPP01000619">
    <property type="protein sequence ID" value="PWA90560.1"/>
    <property type="molecule type" value="Genomic_DNA"/>
</dbReference>
<dbReference type="OrthoDB" id="1932706at2759"/>
<dbReference type="Pfam" id="PF12090">
    <property type="entry name" value="Spt20_SEP"/>
    <property type="match status" value="1"/>
</dbReference>
<feature type="compositionally biased region" description="Polar residues" evidence="1">
    <location>
        <begin position="670"/>
        <end position="682"/>
    </location>
</feature>
<accession>A0A2U1PXR5</accession>
<gene>
    <name evidence="3" type="ORF">CTI12_AA096490</name>
</gene>
<evidence type="ECO:0000256" key="1">
    <source>
        <dbReference type="SAM" id="MobiDB-lite"/>
    </source>
</evidence>
<dbReference type="GO" id="GO:0000124">
    <property type="term" value="C:SAGA complex"/>
    <property type="evidence" value="ECO:0007669"/>
    <property type="project" value="InterPro"/>
</dbReference>
<feature type="region of interest" description="Disordered" evidence="1">
    <location>
        <begin position="793"/>
        <end position="836"/>
    </location>
</feature>
<organism evidence="3 4">
    <name type="scientific">Artemisia annua</name>
    <name type="common">Sweet wormwood</name>
    <dbReference type="NCBI Taxonomy" id="35608"/>
    <lineage>
        <taxon>Eukaryota</taxon>
        <taxon>Viridiplantae</taxon>
        <taxon>Streptophyta</taxon>
        <taxon>Embryophyta</taxon>
        <taxon>Tracheophyta</taxon>
        <taxon>Spermatophyta</taxon>
        <taxon>Magnoliopsida</taxon>
        <taxon>eudicotyledons</taxon>
        <taxon>Gunneridae</taxon>
        <taxon>Pentapetalae</taxon>
        <taxon>asterids</taxon>
        <taxon>campanulids</taxon>
        <taxon>Asterales</taxon>
        <taxon>Asteraceae</taxon>
        <taxon>Asteroideae</taxon>
        <taxon>Anthemideae</taxon>
        <taxon>Artemisiinae</taxon>
        <taxon>Artemisia</taxon>
    </lineage>
</organism>
<feature type="compositionally biased region" description="Polar residues" evidence="1">
    <location>
        <begin position="867"/>
        <end position="882"/>
    </location>
</feature>
<feature type="domain" description="Spt20-like SEP" evidence="2">
    <location>
        <begin position="62"/>
        <end position="196"/>
    </location>
</feature>
<protein>
    <submittedName>
        <fullName evidence="3">Transcription factor Spt20</fullName>
    </submittedName>
</protein>
<dbReference type="GO" id="GO:0003712">
    <property type="term" value="F:transcription coregulator activity"/>
    <property type="evidence" value="ECO:0007669"/>
    <property type="project" value="InterPro"/>
</dbReference>